<dbReference type="InterPro" id="IPR001173">
    <property type="entry name" value="Glyco_trans_2-like"/>
</dbReference>
<dbReference type="AlphaFoldDB" id="A0A1F6ETA1"/>
<keyword evidence="3" id="KW-0328">Glycosyltransferase</keyword>
<dbReference type="EMBL" id="MFMC01000035">
    <property type="protein sequence ID" value="OGG76866.1"/>
    <property type="molecule type" value="Genomic_DNA"/>
</dbReference>
<dbReference type="PANTHER" id="PTHR43646:SF2">
    <property type="entry name" value="GLYCOSYLTRANSFERASE 2-LIKE DOMAIN-CONTAINING PROTEIN"/>
    <property type="match status" value="1"/>
</dbReference>
<keyword evidence="2" id="KW-1003">Cell membrane</keyword>
<evidence type="ECO:0000256" key="4">
    <source>
        <dbReference type="ARBA" id="ARBA00022679"/>
    </source>
</evidence>
<dbReference type="PANTHER" id="PTHR43646">
    <property type="entry name" value="GLYCOSYLTRANSFERASE"/>
    <property type="match status" value="1"/>
</dbReference>
<keyword evidence="4" id="KW-0808">Transferase</keyword>
<evidence type="ECO:0000259" key="6">
    <source>
        <dbReference type="Pfam" id="PF00535"/>
    </source>
</evidence>
<protein>
    <recommendedName>
        <fullName evidence="6">Glycosyltransferase 2-like domain-containing protein</fullName>
    </recommendedName>
</protein>
<feature type="non-terminal residue" evidence="7">
    <location>
        <position position="221"/>
    </location>
</feature>
<keyword evidence="5" id="KW-0472">Membrane</keyword>
<dbReference type="GO" id="GO:0005886">
    <property type="term" value="C:plasma membrane"/>
    <property type="evidence" value="ECO:0007669"/>
    <property type="project" value="UniProtKB-SubCell"/>
</dbReference>
<evidence type="ECO:0000256" key="3">
    <source>
        <dbReference type="ARBA" id="ARBA00022676"/>
    </source>
</evidence>
<feature type="domain" description="Glycosyltransferase 2-like" evidence="6">
    <location>
        <begin position="3"/>
        <end position="164"/>
    </location>
</feature>
<organism evidence="7 8">
    <name type="scientific">Candidatus Kaiserbacteria bacterium RIFCSPLOWO2_01_FULL_54_24</name>
    <dbReference type="NCBI Taxonomy" id="1798515"/>
    <lineage>
        <taxon>Bacteria</taxon>
        <taxon>Candidatus Kaiseribacteriota</taxon>
    </lineage>
</organism>
<evidence type="ECO:0000256" key="2">
    <source>
        <dbReference type="ARBA" id="ARBA00022475"/>
    </source>
</evidence>
<gene>
    <name evidence="7" type="ORF">A3B35_02120</name>
</gene>
<evidence type="ECO:0000256" key="5">
    <source>
        <dbReference type="ARBA" id="ARBA00023136"/>
    </source>
</evidence>
<sequence>MISIIIPARDEEKRITATVRQFEKLVIPHEIIISDDGSSDKTVEIARSLGLSVVTYAGSLHAIGRARNAGVKVSHGDALVFIDADSVIPDPQAFFSHALARFEKEPHLLALACPQLVHPDFERPTDRFVFGLDNFFNLVFNNVLHHGAGSGKCIIVRRRAFEQVGGFREDLIFREDCDFLKRISKIGRTHFDTRLTVYHSGRRLHRLGVLGFYYSWIVNGL</sequence>
<proteinExistence type="predicted"/>
<name>A0A1F6ETA1_9BACT</name>
<comment type="subcellular location">
    <subcellularLocation>
        <location evidence="1">Cell membrane</location>
    </subcellularLocation>
</comment>
<evidence type="ECO:0000313" key="8">
    <source>
        <dbReference type="Proteomes" id="UP000177215"/>
    </source>
</evidence>
<dbReference type="Proteomes" id="UP000177215">
    <property type="component" value="Unassembled WGS sequence"/>
</dbReference>
<evidence type="ECO:0000256" key="1">
    <source>
        <dbReference type="ARBA" id="ARBA00004236"/>
    </source>
</evidence>
<dbReference type="Gene3D" id="3.90.550.10">
    <property type="entry name" value="Spore Coat Polysaccharide Biosynthesis Protein SpsA, Chain A"/>
    <property type="match status" value="1"/>
</dbReference>
<evidence type="ECO:0000313" key="7">
    <source>
        <dbReference type="EMBL" id="OGG76866.1"/>
    </source>
</evidence>
<accession>A0A1F6ETA1</accession>
<dbReference type="InterPro" id="IPR029044">
    <property type="entry name" value="Nucleotide-diphossugar_trans"/>
</dbReference>
<dbReference type="STRING" id="1798515.A3B35_02120"/>
<dbReference type="SUPFAM" id="SSF53448">
    <property type="entry name" value="Nucleotide-diphospho-sugar transferases"/>
    <property type="match status" value="1"/>
</dbReference>
<dbReference type="GO" id="GO:0016757">
    <property type="term" value="F:glycosyltransferase activity"/>
    <property type="evidence" value="ECO:0007669"/>
    <property type="project" value="UniProtKB-KW"/>
</dbReference>
<reference evidence="7 8" key="1">
    <citation type="journal article" date="2016" name="Nat. Commun.">
        <title>Thousands of microbial genomes shed light on interconnected biogeochemical processes in an aquifer system.</title>
        <authorList>
            <person name="Anantharaman K."/>
            <person name="Brown C.T."/>
            <person name="Hug L.A."/>
            <person name="Sharon I."/>
            <person name="Castelle C.J."/>
            <person name="Probst A.J."/>
            <person name="Thomas B.C."/>
            <person name="Singh A."/>
            <person name="Wilkins M.J."/>
            <person name="Karaoz U."/>
            <person name="Brodie E.L."/>
            <person name="Williams K.H."/>
            <person name="Hubbard S.S."/>
            <person name="Banfield J.F."/>
        </authorList>
    </citation>
    <scope>NUCLEOTIDE SEQUENCE [LARGE SCALE GENOMIC DNA]</scope>
</reference>
<comment type="caution">
    <text evidence="7">The sequence shown here is derived from an EMBL/GenBank/DDBJ whole genome shotgun (WGS) entry which is preliminary data.</text>
</comment>
<dbReference type="Pfam" id="PF00535">
    <property type="entry name" value="Glycos_transf_2"/>
    <property type="match status" value="1"/>
</dbReference>